<dbReference type="GO" id="GO:0051539">
    <property type="term" value="F:4 iron, 4 sulfur cluster binding"/>
    <property type="evidence" value="ECO:0007669"/>
    <property type="project" value="UniProtKB-UniRule"/>
</dbReference>
<keyword evidence="2 5" id="KW-0479">Metal-binding</keyword>
<dbReference type="Gene3D" id="3.40.50.11270">
    <property type="match status" value="1"/>
</dbReference>
<dbReference type="RefSeq" id="WP_264841772.1">
    <property type="nucleotide sequence ID" value="NZ_AP025628.1"/>
</dbReference>
<comment type="catalytic activity">
    <reaction evidence="5">
        <text>dimethylallyl diphosphate + 2 oxidized [2Fe-2S]-[ferredoxin] + H2O = (2E)-4-hydroxy-3-methylbut-2-enyl diphosphate + 2 reduced [2Fe-2S]-[ferredoxin] + 2 H(+)</text>
        <dbReference type="Rhea" id="RHEA:24825"/>
        <dbReference type="Rhea" id="RHEA-COMP:10000"/>
        <dbReference type="Rhea" id="RHEA-COMP:10001"/>
        <dbReference type="ChEBI" id="CHEBI:15377"/>
        <dbReference type="ChEBI" id="CHEBI:15378"/>
        <dbReference type="ChEBI" id="CHEBI:33737"/>
        <dbReference type="ChEBI" id="CHEBI:33738"/>
        <dbReference type="ChEBI" id="CHEBI:57623"/>
        <dbReference type="ChEBI" id="CHEBI:128753"/>
        <dbReference type="EC" id="1.17.7.4"/>
    </reaction>
</comment>
<comment type="pathway">
    <text evidence="5">Isoprenoid biosynthesis; dimethylallyl diphosphate biosynthesis; dimethylallyl diphosphate from (2E)-4-hydroxy-3-methylbutenyl diphosphate: step 1/1.</text>
</comment>
<dbReference type="GO" id="GO:0050992">
    <property type="term" value="P:dimethylallyl diphosphate biosynthetic process"/>
    <property type="evidence" value="ECO:0007669"/>
    <property type="project" value="UniProtKB-UniRule"/>
</dbReference>
<dbReference type="InterPro" id="IPR003451">
    <property type="entry name" value="LytB/IspH"/>
</dbReference>
<feature type="binding site" evidence="5">
    <location>
        <position position="199"/>
    </location>
    <ligand>
        <name>[4Fe-4S] cluster</name>
        <dbReference type="ChEBI" id="CHEBI:49883"/>
    </ligand>
</feature>
<dbReference type="GO" id="GO:0046872">
    <property type="term" value="F:metal ion binding"/>
    <property type="evidence" value="ECO:0007669"/>
    <property type="project" value="UniProtKB-KW"/>
</dbReference>
<dbReference type="PANTHER" id="PTHR30426">
    <property type="entry name" value="4-HYDROXY-3-METHYLBUT-2-ENYL DIPHOSPHATE REDUCTASE"/>
    <property type="match status" value="1"/>
</dbReference>
<feature type="binding site" evidence="5">
    <location>
        <position position="229"/>
    </location>
    <ligand>
        <name>(2E)-4-hydroxy-3-methylbut-2-enyl diphosphate</name>
        <dbReference type="ChEBI" id="CHEBI:128753"/>
    </ligand>
</feature>
<comment type="caution">
    <text evidence="5">Lacks conserved residue(s) required for the propagation of feature annotation.</text>
</comment>
<dbReference type="AlphaFoldDB" id="A0AA35CKQ8"/>
<evidence type="ECO:0000256" key="3">
    <source>
        <dbReference type="ARBA" id="ARBA00023004"/>
    </source>
</evidence>
<feature type="binding site" evidence="5">
    <location>
        <position position="82"/>
    </location>
    <ligand>
        <name>(2E)-4-hydroxy-3-methylbut-2-enyl diphosphate</name>
        <dbReference type="ChEBI" id="CHEBI:128753"/>
    </ligand>
</feature>
<feature type="binding site" evidence="5">
    <location>
        <position position="132"/>
    </location>
    <ligand>
        <name>(2E)-4-hydroxy-3-methylbut-2-enyl diphosphate</name>
        <dbReference type="ChEBI" id="CHEBI:128753"/>
    </ligand>
</feature>
<dbReference type="Pfam" id="PF02401">
    <property type="entry name" value="LYTB"/>
    <property type="match status" value="1"/>
</dbReference>
<comment type="pathway">
    <text evidence="5">Isoprenoid biosynthesis; isopentenyl diphosphate biosynthesis via DXP pathway; isopentenyl diphosphate from 1-deoxy-D-xylulose 5-phosphate: step 6/6.</text>
</comment>
<keyword evidence="7" id="KW-1185">Reference proteome</keyword>
<feature type="binding site" evidence="5">
    <location>
        <position position="82"/>
    </location>
    <ligand>
        <name>isopentenyl diphosphate</name>
        <dbReference type="ChEBI" id="CHEBI:128769"/>
    </ligand>
</feature>
<accession>A0AA35CKQ8</accession>
<comment type="cofactor">
    <cofactor evidence="5">
        <name>[4Fe-4S] cluster</name>
        <dbReference type="ChEBI" id="CHEBI:49883"/>
    </cofactor>
    <text evidence="5">Binds 1 [4Fe-4S] cluster per subunit.</text>
</comment>
<feature type="binding site" evidence="5">
    <location>
        <position position="132"/>
    </location>
    <ligand>
        <name>isopentenyl diphosphate</name>
        <dbReference type="ChEBI" id="CHEBI:128769"/>
    </ligand>
</feature>
<feature type="active site" description="Proton donor" evidence="5">
    <location>
        <position position="134"/>
    </location>
</feature>
<feature type="binding site" evidence="5">
    <location>
        <position position="171"/>
    </location>
    <ligand>
        <name>(2E)-4-hydroxy-3-methylbut-2-enyl diphosphate</name>
        <dbReference type="ChEBI" id="CHEBI:128753"/>
    </ligand>
</feature>
<evidence type="ECO:0000256" key="1">
    <source>
        <dbReference type="ARBA" id="ARBA00022485"/>
    </source>
</evidence>
<evidence type="ECO:0000313" key="6">
    <source>
        <dbReference type="EMBL" id="BDG61094.1"/>
    </source>
</evidence>
<feature type="binding site" evidence="5">
    <location>
        <position position="43"/>
    </location>
    <ligand>
        <name>dimethylallyl diphosphate</name>
        <dbReference type="ChEBI" id="CHEBI:57623"/>
    </ligand>
</feature>
<keyword evidence="1 5" id="KW-0004">4Fe-4S</keyword>
<feature type="binding site" evidence="5">
    <location>
        <position position="229"/>
    </location>
    <ligand>
        <name>dimethylallyl diphosphate</name>
        <dbReference type="ChEBI" id="CHEBI:57623"/>
    </ligand>
</feature>
<feature type="binding site" evidence="5">
    <location>
        <position position="104"/>
    </location>
    <ligand>
        <name>[4Fe-4S] cluster</name>
        <dbReference type="ChEBI" id="CHEBI:49883"/>
    </ligand>
</feature>
<feature type="binding site" evidence="5">
    <location>
        <position position="227"/>
    </location>
    <ligand>
        <name>isopentenyl diphosphate</name>
        <dbReference type="ChEBI" id="CHEBI:128769"/>
    </ligand>
</feature>
<comment type="similarity">
    <text evidence="5">Belongs to the IspH family.</text>
</comment>
<keyword evidence="5" id="KW-0414">Isoprene biosynthesis</keyword>
<dbReference type="GO" id="GO:0019288">
    <property type="term" value="P:isopentenyl diphosphate biosynthetic process, methylerythritol 4-phosphate pathway"/>
    <property type="evidence" value="ECO:0007669"/>
    <property type="project" value="UniProtKB-UniRule"/>
</dbReference>
<comment type="catalytic activity">
    <reaction evidence="5">
        <text>isopentenyl diphosphate + 2 oxidized [2Fe-2S]-[ferredoxin] + H2O = (2E)-4-hydroxy-3-methylbut-2-enyl diphosphate + 2 reduced [2Fe-2S]-[ferredoxin] + 2 H(+)</text>
        <dbReference type="Rhea" id="RHEA:24488"/>
        <dbReference type="Rhea" id="RHEA-COMP:10000"/>
        <dbReference type="Rhea" id="RHEA-COMP:10001"/>
        <dbReference type="ChEBI" id="CHEBI:15377"/>
        <dbReference type="ChEBI" id="CHEBI:15378"/>
        <dbReference type="ChEBI" id="CHEBI:33737"/>
        <dbReference type="ChEBI" id="CHEBI:33738"/>
        <dbReference type="ChEBI" id="CHEBI:128753"/>
        <dbReference type="ChEBI" id="CHEBI:128769"/>
        <dbReference type="EC" id="1.17.7.4"/>
    </reaction>
</comment>
<feature type="binding site" evidence="5">
    <location>
        <position position="82"/>
    </location>
    <ligand>
        <name>dimethylallyl diphosphate</name>
        <dbReference type="ChEBI" id="CHEBI:57623"/>
    </ligand>
</feature>
<dbReference type="Gene3D" id="3.40.1010.20">
    <property type="entry name" value="4-hydroxy-3-methylbut-2-enyl diphosphate reductase, catalytic domain"/>
    <property type="match status" value="2"/>
</dbReference>
<gene>
    <name evidence="5 6" type="primary">ispH</name>
    <name evidence="6" type="ORF">caldi_21840</name>
</gene>
<dbReference type="HAMAP" id="MF_00191">
    <property type="entry name" value="IspH"/>
    <property type="match status" value="1"/>
</dbReference>
<dbReference type="NCBIfam" id="NF002187">
    <property type="entry name" value="PRK01045.1-1"/>
    <property type="match status" value="1"/>
</dbReference>
<sequence>MEVLKVTPRGYCHGVVDAVQIARRVAADPTVPRPIYILGYLVHNHHIVEELARIGVQTLDGPSRLEILESIEPPATVIFTAHGVSPQVRERAREKGLHVVDATCTDVTRTHDLIRDLAARGYEILYVGKRGHPEPEGALGVAPGKVHLIETAADLDHLHLTSEKIAVTTQTTMSLWDTQALIEQIRARYPRVEVYNEICRATQLRQEAIARAAPEADVVIVVGDRRSNNSKRLVQVAQEIGGREAYLVDHVGEVDPRWLVGRRRVAVTSGASTPTSVTREVIRFLEQFDPGAGGNEGTDGS</sequence>
<feature type="binding site" evidence="5">
    <location>
        <position position="272"/>
    </location>
    <ligand>
        <name>isopentenyl diphosphate</name>
        <dbReference type="ChEBI" id="CHEBI:128769"/>
    </ligand>
</feature>
<dbReference type="KEGG" id="cmic:caldi_21840"/>
<dbReference type="PANTHER" id="PTHR30426:SF0">
    <property type="entry name" value="4-HYDROXY-3-METHYLBUT-2-ENYL DIPHOSPHATE REDUCTASE"/>
    <property type="match status" value="1"/>
</dbReference>
<feature type="binding site" evidence="5">
    <location>
        <position position="229"/>
    </location>
    <ligand>
        <name>isopentenyl diphosphate</name>
        <dbReference type="ChEBI" id="CHEBI:128769"/>
    </ligand>
</feature>
<reference evidence="6" key="1">
    <citation type="submission" date="2022-03" db="EMBL/GenBank/DDBJ databases">
        <title>Complete genome sequence of Caldinitratiruptor microaerophilus.</title>
        <authorList>
            <person name="Mukaiyama R."/>
            <person name="Nishiyama T."/>
            <person name="Ueda K."/>
        </authorList>
    </citation>
    <scope>NUCLEOTIDE SEQUENCE</scope>
    <source>
        <strain evidence="6">JCM 16183</strain>
    </source>
</reference>
<protein>
    <recommendedName>
        <fullName evidence="5">4-hydroxy-3-methylbut-2-enyl diphosphate reductase</fullName>
        <shortName evidence="5">HMBPP reductase</shortName>
        <ecNumber evidence="5">1.17.7.4</ecNumber>
    </recommendedName>
</protein>
<evidence type="ECO:0000313" key="7">
    <source>
        <dbReference type="Proteomes" id="UP001163687"/>
    </source>
</evidence>
<feature type="binding site" evidence="5">
    <location>
        <position position="43"/>
    </location>
    <ligand>
        <name>isopentenyl diphosphate</name>
        <dbReference type="ChEBI" id="CHEBI:128769"/>
    </ligand>
</feature>
<feature type="binding site" evidence="5">
    <location>
        <position position="227"/>
    </location>
    <ligand>
        <name>dimethylallyl diphosphate</name>
        <dbReference type="ChEBI" id="CHEBI:57623"/>
    </ligand>
</feature>
<keyword evidence="3 5" id="KW-0408">Iron</keyword>
<evidence type="ECO:0000256" key="4">
    <source>
        <dbReference type="ARBA" id="ARBA00023014"/>
    </source>
</evidence>
<keyword evidence="4 5" id="KW-0411">Iron-sulfur</keyword>
<evidence type="ECO:0000256" key="5">
    <source>
        <dbReference type="HAMAP-Rule" id="MF_00191"/>
    </source>
</evidence>
<dbReference type="GO" id="GO:0051745">
    <property type="term" value="F:4-hydroxy-3-methylbut-2-enyl diphosphate reductase activity"/>
    <property type="evidence" value="ECO:0007669"/>
    <property type="project" value="UniProtKB-UniRule"/>
</dbReference>
<feature type="binding site" evidence="5">
    <location>
        <position position="43"/>
    </location>
    <ligand>
        <name>(2E)-4-hydroxy-3-methylbut-2-enyl diphosphate</name>
        <dbReference type="ChEBI" id="CHEBI:128753"/>
    </ligand>
</feature>
<evidence type="ECO:0000256" key="2">
    <source>
        <dbReference type="ARBA" id="ARBA00022723"/>
    </source>
</evidence>
<comment type="function">
    <text evidence="5">Catalyzes the conversion of 1-hydroxy-2-methyl-2-(E)-butenyl 4-diphosphate (HMBPP) into a mixture of isopentenyl diphosphate (IPP) and dimethylallyl diphosphate (DMAPP). Acts in the terminal step of the DOXP/MEP pathway for isoprenoid precursor biosynthesis.</text>
</comment>
<feature type="binding site" evidence="5">
    <location>
        <position position="132"/>
    </location>
    <ligand>
        <name>dimethylallyl diphosphate</name>
        <dbReference type="ChEBI" id="CHEBI:57623"/>
    </ligand>
</feature>
<feature type="binding site" evidence="5">
    <location>
        <position position="227"/>
    </location>
    <ligand>
        <name>(2E)-4-hydroxy-3-methylbut-2-enyl diphosphate</name>
        <dbReference type="ChEBI" id="CHEBI:128753"/>
    </ligand>
</feature>
<feature type="binding site" evidence="5">
    <location>
        <position position="272"/>
    </location>
    <ligand>
        <name>dimethylallyl diphosphate</name>
        <dbReference type="ChEBI" id="CHEBI:57623"/>
    </ligand>
</feature>
<dbReference type="CDD" id="cd13944">
    <property type="entry name" value="lytB_ispH"/>
    <property type="match status" value="1"/>
</dbReference>
<dbReference type="Proteomes" id="UP001163687">
    <property type="component" value="Chromosome"/>
</dbReference>
<proteinExistence type="inferred from homology"/>
<keyword evidence="5" id="KW-0560">Oxidoreductase</keyword>
<feature type="binding site" evidence="5">
    <location>
        <position position="12"/>
    </location>
    <ligand>
        <name>[4Fe-4S] cluster</name>
        <dbReference type="ChEBI" id="CHEBI:49883"/>
    </ligand>
</feature>
<dbReference type="EC" id="1.17.7.4" evidence="5"/>
<dbReference type="EMBL" id="AP025628">
    <property type="protein sequence ID" value="BDG61094.1"/>
    <property type="molecule type" value="Genomic_DNA"/>
</dbReference>
<feature type="binding site" evidence="5">
    <location>
        <position position="272"/>
    </location>
    <ligand>
        <name>(2E)-4-hydroxy-3-methylbut-2-enyl diphosphate</name>
        <dbReference type="ChEBI" id="CHEBI:128753"/>
    </ligand>
</feature>
<dbReference type="NCBIfam" id="TIGR00216">
    <property type="entry name" value="ispH_lytB"/>
    <property type="match status" value="1"/>
</dbReference>
<organism evidence="6 7">
    <name type="scientific">Caldinitratiruptor microaerophilus</name>
    <dbReference type="NCBI Taxonomy" id="671077"/>
    <lineage>
        <taxon>Bacteria</taxon>
        <taxon>Bacillati</taxon>
        <taxon>Bacillota</taxon>
        <taxon>Clostridia</taxon>
        <taxon>Eubacteriales</taxon>
        <taxon>Symbiobacteriaceae</taxon>
        <taxon>Caldinitratiruptor</taxon>
    </lineage>
</organism>
<name>A0AA35CKQ8_9FIRM</name>
<dbReference type="GO" id="GO:0016114">
    <property type="term" value="P:terpenoid biosynthetic process"/>
    <property type="evidence" value="ECO:0007669"/>
    <property type="project" value="UniProtKB-UniRule"/>
</dbReference>